<dbReference type="Pfam" id="PF08711">
    <property type="entry name" value="Med26"/>
    <property type="match status" value="1"/>
</dbReference>
<dbReference type="PANTHER" id="PTHR47210">
    <property type="entry name" value="MEDIATOR OF RNA POLYMERASE II TRANSCRIPTION SUBUNIT 26C-RELATED"/>
    <property type="match status" value="1"/>
</dbReference>
<name>A0AAX6GSG3_IRIPA</name>
<keyword evidence="4" id="KW-0175">Coiled coil</keyword>
<reference evidence="8" key="1">
    <citation type="journal article" date="2023" name="GigaByte">
        <title>Genome assembly of the bearded iris, Iris pallida Lam.</title>
        <authorList>
            <person name="Bruccoleri R.E."/>
            <person name="Oakeley E.J."/>
            <person name="Faust A.M.E."/>
            <person name="Altorfer M."/>
            <person name="Dessus-Babus S."/>
            <person name="Burckhardt D."/>
            <person name="Oertli M."/>
            <person name="Naumann U."/>
            <person name="Petersen F."/>
            <person name="Wong J."/>
        </authorList>
    </citation>
    <scope>NUCLEOTIDE SEQUENCE</scope>
    <source>
        <strain evidence="8">GSM-AAB239-AS_SAM_17_03QT</strain>
    </source>
</reference>
<dbReference type="EMBL" id="JANAVB010027997">
    <property type="protein sequence ID" value="KAJ6817199.1"/>
    <property type="molecule type" value="Genomic_DNA"/>
</dbReference>
<evidence type="ECO:0000256" key="3">
    <source>
        <dbReference type="PROSITE-ProRule" id="PRU00649"/>
    </source>
</evidence>
<proteinExistence type="predicted"/>
<keyword evidence="9" id="KW-1185">Reference proteome</keyword>
<dbReference type="Gene3D" id="1.20.930.10">
    <property type="entry name" value="Conserved domain common to transcription factors TFIIS, elongin A, CRSP70"/>
    <property type="match status" value="1"/>
</dbReference>
<dbReference type="PANTHER" id="PTHR47210:SF1">
    <property type="entry name" value="MEDIATOR OF RNA POLYMERASE II TRANSCRIPTION SUBUNIT 26C-RELATED"/>
    <property type="match status" value="1"/>
</dbReference>
<evidence type="ECO:0000256" key="4">
    <source>
        <dbReference type="SAM" id="Coils"/>
    </source>
</evidence>
<dbReference type="GO" id="GO:0005634">
    <property type="term" value="C:nucleus"/>
    <property type="evidence" value="ECO:0007669"/>
    <property type="project" value="UniProtKB-SubCell"/>
</dbReference>
<dbReference type="Proteomes" id="UP001140949">
    <property type="component" value="Unassembled WGS sequence"/>
</dbReference>
<evidence type="ECO:0000313" key="8">
    <source>
        <dbReference type="EMBL" id="KAJ6831504.1"/>
    </source>
</evidence>
<keyword evidence="2 3" id="KW-0539">Nucleus</keyword>
<evidence type="ECO:0000259" key="6">
    <source>
        <dbReference type="PROSITE" id="PS51319"/>
    </source>
</evidence>
<feature type="coiled-coil region" evidence="4">
    <location>
        <begin position="240"/>
        <end position="267"/>
    </location>
</feature>
<evidence type="ECO:0000256" key="2">
    <source>
        <dbReference type="ARBA" id="ARBA00023242"/>
    </source>
</evidence>
<evidence type="ECO:0000313" key="9">
    <source>
        <dbReference type="Proteomes" id="UP001140949"/>
    </source>
</evidence>
<dbReference type="PROSITE" id="PS51319">
    <property type="entry name" value="TFIIS_N"/>
    <property type="match status" value="1"/>
</dbReference>
<dbReference type="InterPro" id="IPR035441">
    <property type="entry name" value="TFIIS/LEDGF_dom_sf"/>
</dbReference>
<evidence type="ECO:0000256" key="1">
    <source>
        <dbReference type="ARBA" id="ARBA00004123"/>
    </source>
</evidence>
<reference evidence="8" key="2">
    <citation type="submission" date="2023-04" db="EMBL/GenBank/DDBJ databases">
        <authorList>
            <person name="Bruccoleri R.E."/>
            <person name="Oakeley E.J."/>
            <person name="Faust A.-M."/>
            <person name="Dessus-Babus S."/>
            <person name="Altorfer M."/>
            <person name="Burckhardt D."/>
            <person name="Oertli M."/>
            <person name="Naumann U."/>
            <person name="Petersen F."/>
            <person name="Wong J."/>
        </authorList>
    </citation>
    <scope>NUCLEOTIDE SEQUENCE</scope>
    <source>
        <strain evidence="8">GSM-AAB239-AS_SAM_17_03QT</strain>
        <tissue evidence="8">Leaf</tissue>
    </source>
</reference>
<dbReference type="SMART" id="SM00509">
    <property type="entry name" value="TFS2N"/>
    <property type="match status" value="1"/>
</dbReference>
<dbReference type="InterPro" id="IPR003617">
    <property type="entry name" value="TFIIS/CRSP70_N_sub"/>
</dbReference>
<dbReference type="AlphaFoldDB" id="A0AAX6GSG3"/>
<sequence>MDRDDLKSMLLSAGVSLWTLIETAIGVAAAEHGPELMARRDGLVERLYAAAPAPYLAEPEGARSGGGSPFGKAFRSGSPTTPPSSEGQDKEVEIEEEEKMMLLSIKDSLEEPNQSDEEIFRLLQKLVSTDVTCEALQQTQIGRHVYKMRKHGSCEVRVLAKILVSKWRKTVDEWVKINPENSSPPANITDGDSPRQIAQGRSNHNGHRACDFSYSRNPHSVINYLNYSKVKEEKECLLDSEKLALARRRLQENYQKVKEEKECLLDSEKLALARRRLQENYQRGSRGRYR</sequence>
<protein>
    <submittedName>
        <fullName evidence="8">Mediator of RNA polymerase II transcription subunit 26c</fullName>
    </submittedName>
</protein>
<feature type="region of interest" description="Disordered" evidence="5">
    <location>
        <begin position="57"/>
        <end position="92"/>
    </location>
</feature>
<dbReference type="SUPFAM" id="SSF47676">
    <property type="entry name" value="Conserved domain common to transcription factors TFIIS, elongin A, CRSP70"/>
    <property type="match status" value="1"/>
</dbReference>
<dbReference type="InterPro" id="IPR017923">
    <property type="entry name" value="TFIIS_N"/>
</dbReference>
<dbReference type="EMBL" id="JANAVB010016791">
    <property type="protein sequence ID" value="KAJ6831504.1"/>
    <property type="molecule type" value="Genomic_DNA"/>
</dbReference>
<comment type="subcellular location">
    <subcellularLocation>
        <location evidence="1 3">Nucleus</location>
    </subcellularLocation>
</comment>
<evidence type="ECO:0000313" key="7">
    <source>
        <dbReference type="EMBL" id="KAJ6817199.1"/>
    </source>
</evidence>
<feature type="region of interest" description="Disordered" evidence="5">
    <location>
        <begin position="178"/>
        <end position="204"/>
    </location>
</feature>
<accession>A0AAX6GSG3</accession>
<feature type="domain" description="TFIIS N-terminal" evidence="6">
    <location>
        <begin position="100"/>
        <end position="174"/>
    </location>
</feature>
<gene>
    <name evidence="8" type="ORF">M6B38_349065</name>
    <name evidence="7" type="ORF">M6B38_411645</name>
</gene>
<comment type="caution">
    <text evidence="8">The sequence shown here is derived from an EMBL/GenBank/DDBJ whole genome shotgun (WGS) entry which is preliminary data.</text>
</comment>
<organism evidence="8 9">
    <name type="scientific">Iris pallida</name>
    <name type="common">Sweet iris</name>
    <dbReference type="NCBI Taxonomy" id="29817"/>
    <lineage>
        <taxon>Eukaryota</taxon>
        <taxon>Viridiplantae</taxon>
        <taxon>Streptophyta</taxon>
        <taxon>Embryophyta</taxon>
        <taxon>Tracheophyta</taxon>
        <taxon>Spermatophyta</taxon>
        <taxon>Magnoliopsida</taxon>
        <taxon>Liliopsida</taxon>
        <taxon>Asparagales</taxon>
        <taxon>Iridaceae</taxon>
        <taxon>Iridoideae</taxon>
        <taxon>Irideae</taxon>
        <taxon>Iris</taxon>
    </lineage>
</organism>
<evidence type="ECO:0000256" key="5">
    <source>
        <dbReference type="SAM" id="MobiDB-lite"/>
    </source>
</evidence>
<dbReference type="InterPro" id="IPR044790">
    <property type="entry name" value="MD26C-like"/>
</dbReference>
<dbReference type="CDD" id="cd00183">
    <property type="entry name" value="TFIIS_I"/>
    <property type="match status" value="1"/>
</dbReference>